<evidence type="ECO:0000256" key="3">
    <source>
        <dbReference type="ARBA" id="ARBA00011738"/>
    </source>
</evidence>
<dbReference type="Proteomes" id="UP000076577">
    <property type="component" value="Unassembled WGS sequence"/>
</dbReference>
<comment type="subcellular location">
    <subcellularLocation>
        <location evidence="1">Cytoplasm</location>
    </subcellularLocation>
</comment>
<dbReference type="GO" id="GO:0046914">
    <property type="term" value="F:transition metal ion binding"/>
    <property type="evidence" value="ECO:0007669"/>
    <property type="project" value="InterPro"/>
</dbReference>
<dbReference type="PROSITE" id="PS50949">
    <property type="entry name" value="HTH_GNTR"/>
    <property type="match status" value="1"/>
</dbReference>
<dbReference type="InterPro" id="IPR022689">
    <property type="entry name" value="Iron_dep_repressor"/>
</dbReference>
<dbReference type="Pfam" id="PF02742">
    <property type="entry name" value="Fe_dep_repr_C"/>
    <property type="match status" value="1"/>
</dbReference>
<dbReference type="RefSeq" id="WP_082825536.1">
    <property type="nucleotide sequence ID" value="NZ_FOFM01000003.1"/>
</dbReference>
<dbReference type="InterPro" id="IPR011991">
    <property type="entry name" value="ArsR-like_HTH"/>
</dbReference>
<dbReference type="InterPro" id="IPR036421">
    <property type="entry name" value="Fe_dep_repressor_sf"/>
</dbReference>
<evidence type="ECO:0000256" key="5">
    <source>
        <dbReference type="ARBA" id="ARBA00022490"/>
    </source>
</evidence>
<evidence type="ECO:0000256" key="4">
    <source>
        <dbReference type="ARBA" id="ARBA00022386"/>
    </source>
</evidence>
<keyword evidence="18" id="KW-1185">Reference proteome</keyword>
<dbReference type="SUPFAM" id="SSF46785">
    <property type="entry name" value="Winged helix' DNA-binding domain"/>
    <property type="match status" value="1"/>
</dbReference>
<dbReference type="Gene3D" id="1.10.60.10">
    <property type="entry name" value="Iron dependent repressor, metal binding and dimerisation domain"/>
    <property type="match status" value="1"/>
</dbReference>
<dbReference type="GO" id="GO:0003677">
    <property type="term" value="F:DNA binding"/>
    <property type="evidence" value="ECO:0007669"/>
    <property type="project" value="UniProtKB-KW"/>
</dbReference>
<dbReference type="PATRIC" id="fig|989403.3.peg.186"/>
<accession>A0A166BDD6</accession>
<dbReference type="GO" id="GO:0046983">
    <property type="term" value="F:protein dimerization activity"/>
    <property type="evidence" value="ECO:0007669"/>
    <property type="project" value="InterPro"/>
</dbReference>
<gene>
    <name evidence="17" type="primary">mntR</name>
    <name evidence="17" type="ORF">PsAD2_00177</name>
</gene>
<dbReference type="Gene3D" id="1.10.10.10">
    <property type="entry name" value="Winged helix-like DNA-binding domain superfamily/Winged helix DNA-binding domain"/>
    <property type="match status" value="1"/>
</dbReference>
<comment type="caution">
    <text evidence="17">The sequence shown here is derived from an EMBL/GenBank/DDBJ whole genome shotgun (WGS) entry which is preliminary data.</text>
</comment>
<evidence type="ECO:0000256" key="10">
    <source>
        <dbReference type="ARBA" id="ARBA00023163"/>
    </source>
</evidence>
<dbReference type="InterPro" id="IPR036390">
    <property type="entry name" value="WH_DNA-bd_sf"/>
</dbReference>
<evidence type="ECO:0000256" key="11">
    <source>
        <dbReference type="ARBA" id="ARBA00023211"/>
    </source>
</evidence>
<organism evidence="17 18">
    <name type="scientific">Pseudovibrio axinellae</name>
    <dbReference type="NCBI Taxonomy" id="989403"/>
    <lineage>
        <taxon>Bacteria</taxon>
        <taxon>Pseudomonadati</taxon>
        <taxon>Pseudomonadota</taxon>
        <taxon>Alphaproteobacteria</taxon>
        <taxon>Hyphomicrobiales</taxon>
        <taxon>Stappiaceae</taxon>
        <taxon>Pseudovibrio</taxon>
    </lineage>
</organism>
<dbReference type="GO" id="GO:0003700">
    <property type="term" value="F:DNA-binding transcription factor activity"/>
    <property type="evidence" value="ECO:0007669"/>
    <property type="project" value="InterPro"/>
</dbReference>
<feature type="region of interest" description="Disordered" evidence="14">
    <location>
        <begin position="1"/>
        <end position="36"/>
    </location>
</feature>
<keyword evidence="6" id="KW-0678">Repressor</keyword>
<sequence>MTQKTPEISSSSLVSQASEGADSTAGSQAERFESVRRAHQSEMAEDYVELIAELIVEHGEARPVEIAERLGVSQPTVTKNLARLKRDGLVIHAPYRSVFLTDEGKALAEICRKRHRIVVNFLKALGIKESIAEHDAEGIEHHVSKETLAAFESFTQSPSKP</sequence>
<evidence type="ECO:0000256" key="1">
    <source>
        <dbReference type="ARBA" id="ARBA00004496"/>
    </source>
</evidence>
<keyword evidence="10" id="KW-0804">Transcription</keyword>
<evidence type="ECO:0000256" key="14">
    <source>
        <dbReference type="SAM" id="MobiDB-lite"/>
    </source>
</evidence>
<evidence type="ECO:0000256" key="9">
    <source>
        <dbReference type="ARBA" id="ARBA00023159"/>
    </source>
</evidence>
<dbReference type="STRING" id="989403.SAMN05421798_10322"/>
<evidence type="ECO:0000256" key="2">
    <source>
        <dbReference type="ARBA" id="ARBA00007871"/>
    </source>
</evidence>
<reference evidence="17 18" key="1">
    <citation type="journal article" date="2016" name="Front. Microbiol.">
        <title>Comparative Genomic Analysis Reveals a Diverse Repertoire of Genes Involved in Prokaryote-Eukaryote Interactions within the Pseudovibrio Genus.</title>
        <authorList>
            <person name="Romano S."/>
            <person name="Fernandez-Guerra A."/>
            <person name="Reen F.J."/>
            <person name="Glockner F.O."/>
            <person name="Crowley S.P."/>
            <person name="O'Sullivan O."/>
            <person name="Cotter P.D."/>
            <person name="Adams C."/>
            <person name="Dobson A.D."/>
            <person name="O'Gara F."/>
        </authorList>
    </citation>
    <scope>NUCLEOTIDE SEQUENCE [LARGE SCALE GENOMIC DNA]</scope>
    <source>
        <strain evidence="17 18">Ad2</strain>
    </source>
</reference>
<dbReference type="InterPro" id="IPR036388">
    <property type="entry name" value="WH-like_DNA-bd_sf"/>
</dbReference>
<feature type="compositionally biased region" description="Polar residues" evidence="14">
    <location>
        <begin position="1"/>
        <end position="18"/>
    </location>
</feature>
<evidence type="ECO:0000256" key="8">
    <source>
        <dbReference type="ARBA" id="ARBA00023125"/>
    </source>
</evidence>
<feature type="domain" description="HTH dtxR-type" evidence="15">
    <location>
        <begin position="41"/>
        <end position="101"/>
    </location>
</feature>
<comment type="similarity">
    <text evidence="2">Belongs to the DtxR/MntR family.</text>
</comment>
<dbReference type="InterPro" id="IPR000524">
    <property type="entry name" value="Tscrpt_reg_HTH_GntR"/>
</dbReference>
<evidence type="ECO:0000259" key="16">
    <source>
        <dbReference type="PROSITE" id="PS50949"/>
    </source>
</evidence>
<dbReference type="PROSITE" id="PS50944">
    <property type="entry name" value="HTH_DTXR"/>
    <property type="match status" value="1"/>
</dbReference>
<dbReference type="Pfam" id="PF01325">
    <property type="entry name" value="Fe_dep_repress"/>
    <property type="match status" value="1"/>
</dbReference>
<keyword evidence="11" id="KW-0464">Manganese</keyword>
<evidence type="ECO:0000256" key="6">
    <source>
        <dbReference type="ARBA" id="ARBA00022491"/>
    </source>
</evidence>
<keyword evidence="7" id="KW-0805">Transcription regulation</keyword>
<evidence type="ECO:0000313" key="18">
    <source>
        <dbReference type="Proteomes" id="UP000076577"/>
    </source>
</evidence>
<keyword evidence="8" id="KW-0238">DNA-binding</keyword>
<name>A0A166BDD6_9HYPH</name>
<dbReference type="InterPro" id="IPR022687">
    <property type="entry name" value="HTH_DTXR"/>
</dbReference>
<dbReference type="OrthoDB" id="9791355at2"/>
<dbReference type="NCBIfam" id="NF008273">
    <property type="entry name" value="PRK11050.1"/>
    <property type="match status" value="1"/>
</dbReference>
<dbReference type="InterPro" id="IPR001367">
    <property type="entry name" value="Fe_dep_repressor"/>
</dbReference>
<evidence type="ECO:0000259" key="15">
    <source>
        <dbReference type="PROSITE" id="PS50944"/>
    </source>
</evidence>
<keyword evidence="9" id="KW-0010">Activator</keyword>
<evidence type="ECO:0000256" key="13">
    <source>
        <dbReference type="ARBA" id="ARBA00032593"/>
    </source>
</evidence>
<dbReference type="PANTHER" id="PTHR33238:SF11">
    <property type="entry name" value="TRANSCRIPTIONAL REGULATOR MNTR"/>
    <property type="match status" value="1"/>
</dbReference>
<dbReference type="SUPFAM" id="SSF47979">
    <property type="entry name" value="Iron-dependent repressor protein, dimerization domain"/>
    <property type="match status" value="1"/>
</dbReference>
<dbReference type="CDD" id="cd00090">
    <property type="entry name" value="HTH_ARSR"/>
    <property type="match status" value="1"/>
</dbReference>
<evidence type="ECO:0000256" key="12">
    <source>
        <dbReference type="ARBA" id="ARBA00025185"/>
    </source>
</evidence>
<dbReference type="SMART" id="SM00529">
    <property type="entry name" value="HTH_DTXR"/>
    <property type="match status" value="1"/>
</dbReference>
<feature type="domain" description="HTH gntR-type" evidence="16">
    <location>
        <begin position="37"/>
        <end position="103"/>
    </location>
</feature>
<protein>
    <recommendedName>
        <fullName evidence="4">Transcriptional regulator MntR</fullName>
    </recommendedName>
    <alternativeName>
        <fullName evidence="13">Manganese transport regulator</fullName>
    </alternativeName>
</protein>
<evidence type="ECO:0000313" key="17">
    <source>
        <dbReference type="EMBL" id="KZL22151.1"/>
    </source>
</evidence>
<evidence type="ECO:0000256" key="7">
    <source>
        <dbReference type="ARBA" id="ARBA00023015"/>
    </source>
</evidence>
<keyword evidence="5" id="KW-0963">Cytoplasm</keyword>
<dbReference type="PANTHER" id="PTHR33238">
    <property type="entry name" value="IRON (METAL) DEPENDENT REPRESSOR, DTXR FAMILY"/>
    <property type="match status" value="1"/>
</dbReference>
<dbReference type="InterPro" id="IPR050536">
    <property type="entry name" value="DtxR_MntR_Metal-Reg"/>
</dbReference>
<proteinExistence type="inferred from homology"/>
<comment type="function">
    <text evidence="12">In the presence of manganese, represses expression of mntH and mntS. Up-regulates expression of mntP.</text>
</comment>
<comment type="subunit">
    <text evidence="3">Homodimer.</text>
</comment>
<dbReference type="AlphaFoldDB" id="A0A166BDD6"/>
<dbReference type="GO" id="GO:0005737">
    <property type="term" value="C:cytoplasm"/>
    <property type="evidence" value="ECO:0007669"/>
    <property type="project" value="UniProtKB-SubCell"/>
</dbReference>
<dbReference type="EMBL" id="LMCB01000001">
    <property type="protein sequence ID" value="KZL22151.1"/>
    <property type="molecule type" value="Genomic_DNA"/>
</dbReference>